<proteinExistence type="predicted"/>
<evidence type="ECO:0000313" key="1">
    <source>
        <dbReference type="EMBL" id="CDH57786.1"/>
    </source>
</evidence>
<comment type="caution">
    <text evidence="1">The sequence shown here is derived from an EMBL/GenBank/DDBJ whole genome shotgun (WGS) entry which is preliminary data.</text>
</comment>
<gene>
    <name evidence="1" type="ORF">LCOR_08686.1</name>
</gene>
<dbReference type="VEuPathDB" id="FungiDB:LCOR_08686.1"/>
<dbReference type="EMBL" id="CBTN010000049">
    <property type="protein sequence ID" value="CDH57786.1"/>
    <property type="molecule type" value="Genomic_DNA"/>
</dbReference>
<dbReference type="Proteomes" id="UP000027586">
    <property type="component" value="Unassembled WGS sequence"/>
</dbReference>
<sequence length="78" mass="8755">MKPSLLEYTPPHLHGKMADLAVIQYALGIISDHSHITVYLLKVATPQLRRRSIRNVADLMAEPRNTLVVMVNVSPHDT</sequence>
<keyword evidence="2" id="KW-1185">Reference proteome</keyword>
<evidence type="ECO:0000313" key="2">
    <source>
        <dbReference type="Proteomes" id="UP000027586"/>
    </source>
</evidence>
<protein>
    <submittedName>
        <fullName evidence="1">Uncharacterized protein</fullName>
    </submittedName>
</protein>
<dbReference type="AlphaFoldDB" id="A0A068S953"/>
<name>A0A068S953_9FUNG</name>
<reference evidence="1" key="1">
    <citation type="submission" date="2013-08" db="EMBL/GenBank/DDBJ databases">
        <title>Gene expansion shapes genome architecture in the human pathogen Lichtheimia corymbifera: an evolutionary genomics analysis in the ancient terrestrial Mucorales (Mucoromycotina).</title>
        <authorList>
            <person name="Schwartze V.U."/>
            <person name="Winter S."/>
            <person name="Shelest E."/>
            <person name="Marcet-Houben M."/>
            <person name="Horn F."/>
            <person name="Wehner S."/>
            <person name="Hoffmann K."/>
            <person name="Riege K."/>
            <person name="Sammeth M."/>
            <person name="Nowrousian M."/>
            <person name="Valiante V."/>
            <person name="Linde J."/>
            <person name="Jacobsen I.D."/>
            <person name="Marz M."/>
            <person name="Brakhage A.A."/>
            <person name="Gabaldon T."/>
            <person name="Bocker S."/>
            <person name="Voigt K."/>
        </authorList>
    </citation>
    <scope>NUCLEOTIDE SEQUENCE [LARGE SCALE GENOMIC DNA]</scope>
    <source>
        <strain evidence="1">FSU 9682</strain>
    </source>
</reference>
<organism evidence="1 2">
    <name type="scientific">Lichtheimia corymbifera JMRC:FSU:9682</name>
    <dbReference type="NCBI Taxonomy" id="1263082"/>
    <lineage>
        <taxon>Eukaryota</taxon>
        <taxon>Fungi</taxon>
        <taxon>Fungi incertae sedis</taxon>
        <taxon>Mucoromycota</taxon>
        <taxon>Mucoromycotina</taxon>
        <taxon>Mucoromycetes</taxon>
        <taxon>Mucorales</taxon>
        <taxon>Lichtheimiaceae</taxon>
        <taxon>Lichtheimia</taxon>
    </lineage>
</organism>
<accession>A0A068S953</accession>